<feature type="domain" description="Cytochrome c" evidence="5">
    <location>
        <begin position="52"/>
        <end position="149"/>
    </location>
</feature>
<proteinExistence type="predicted"/>
<evidence type="ECO:0000256" key="3">
    <source>
        <dbReference type="ARBA" id="ARBA00023004"/>
    </source>
</evidence>
<dbReference type="RefSeq" id="WP_051377972.1">
    <property type="nucleotide sequence ID" value="NZ_AXWS01000007.1"/>
</dbReference>
<keyword evidence="2 4" id="KW-0479">Metal-binding</keyword>
<name>A0A8B6X8S9_9BURK</name>
<organism evidence="6 7">
    <name type="scientific">Derxia gummosa DSM 723</name>
    <dbReference type="NCBI Taxonomy" id="1121388"/>
    <lineage>
        <taxon>Bacteria</taxon>
        <taxon>Pseudomonadati</taxon>
        <taxon>Pseudomonadota</taxon>
        <taxon>Betaproteobacteria</taxon>
        <taxon>Burkholderiales</taxon>
        <taxon>Alcaligenaceae</taxon>
        <taxon>Derxia</taxon>
    </lineage>
</organism>
<sequence>MAVRRNEARAGGLAWSWRGALAAALLAGAAMDCLADAARAPVEQNPRRGDPAAIAAGQAAFNANCARCHGVDAAAFPAGGPDLRRLDAYCRKLDPGPLRETCRRDNDAYFLESVLLGKKRVGIEHMPAWDGVLPRDEIWAIRSWLETRGR</sequence>
<evidence type="ECO:0000313" key="6">
    <source>
        <dbReference type="Proteomes" id="UP000675920"/>
    </source>
</evidence>
<accession>A0A8B6X8S9</accession>
<dbReference type="GO" id="GO:0020037">
    <property type="term" value="F:heme binding"/>
    <property type="evidence" value="ECO:0007669"/>
    <property type="project" value="InterPro"/>
</dbReference>
<evidence type="ECO:0000313" key="7">
    <source>
        <dbReference type="RefSeq" id="WP_051377972.1"/>
    </source>
</evidence>
<dbReference type="OrthoDB" id="9797504at2"/>
<keyword evidence="1 4" id="KW-0349">Heme</keyword>
<evidence type="ECO:0000256" key="4">
    <source>
        <dbReference type="PROSITE-ProRule" id="PRU00433"/>
    </source>
</evidence>
<evidence type="ECO:0000259" key="5">
    <source>
        <dbReference type="PROSITE" id="PS51007"/>
    </source>
</evidence>
<dbReference type="AlphaFoldDB" id="A0A8B6X8S9"/>
<keyword evidence="3 4" id="KW-0408">Iron</keyword>
<reference evidence="7" key="1">
    <citation type="submission" date="2025-08" db="UniProtKB">
        <authorList>
            <consortium name="RefSeq"/>
        </authorList>
    </citation>
    <scope>IDENTIFICATION</scope>
</reference>
<keyword evidence="6" id="KW-1185">Reference proteome</keyword>
<dbReference type="GO" id="GO:0009055">
    <property type="term" value="F:electron transfer activity"/>
    <property type="evidence" value="ECO:0007669"/>
    <property type="project" value="InterPro"/>
</dbReference>
<dbReference type="PROSITE" id="PS51007">
    <property type="entry name" value="CYTC"/>
    <property type="match status" value="1"/>
</dbReference>
<dbReference type="InterPro" id="IPR009056">
    <property type="entry name" value="Cyt_c-like_dom"/>
</dbReference>
<dbReference type="Pfam" id="PF13442">
    <property type="entry name" value="Cytochrome_CBB3"/>
    <property type="match status" value="1"/>
</dbReference>
<dbReference type="InterPro" id="IPR036909">
    <property type="entry name" value="Cyt_c-like_dom_sf"/>
</dbReference>
<evidence type="ECO:0000256" key="1">
    <source>
        <dbReference type="ARBA" id="ARBA00022617"/>
    </source>
</evidence>
<protein>
    <submittedName>
        <fullName evidence="7">C-type cytochrome</fullName>
    </submittedName>
</protein>
<evidence type="ECO:0000256" key="2">
    <source>
        <dbReference type="ARBA" id="ARBA00022723"/>
    </source>
</evidence>
<dbReference type="Proteomes" id="UP000675920">
    <property type="component" value="Unplaced"/>
</dbReference>
<dbReference type="SUPFAM" id="SSF46626">
    <property type="entry name" value="Cytochrome c"/>
    <property type="match status" value="1"/>
</dbReference>
<dbReference type="Gene3D" id="1.10.760.10">
    <property type="entry name" value="Cytochrome c-like domain"/>
    <property type="match status" value="1"/>
</dbReference>
<dbReference type="GO" id="GO:0046872">
    <property type="term" value="F:metal ion binding"/>
    <property type="evidence" value="ECO:0007669"/>
    <property type="project" value="UniProtKB-KW"/>
</dbReference>